<dbReference type="Gene3D" id="2.30.110.50">
    <property type="match status" value="1"/>
</dbReference>
<feature type="compositionally biased region" description="Polar residues" evidence="1">
    <location>
        <begin position="53"/>
        <end position="63"/>
    </location>
</feature>
<dbReference type="Proteomes" id="UP000256805">
    <property type="component" value="Unassembled WGS sequence"/>
</dbReference>
<evidence type="ECO:0000256" key="1">
    <source>
        <dbReference type="SAM" id="MobiDB-lite"/>
    </source>
</evidence>
<protein>
    <submittedName>
        <fullName evidence="2">Uncharacterized protein</fullName>
    </submittedName>
</protein>
<reference evidence="2 3" key="1">
    <citation type="submission" date="2018-01" db="EMBL/GenBank/DDBJ databases">
        <authorList>
            <person name="Gaut B.S."/>
            <person name="Morton B.R."/>
            <person name="Clegg M.T."/>
            <person name="Duvall M.R."/>
        </authorList>
    </citation>
    <scope>NUCLEOTIDE SEQUENCE [LARGE SCALE GENOMIC DNA]</scope>
    <source>
        <strain evidence="2">Cupriavidus taiwanensis cmp 52</strain>
    </source>
</reference>
<evidence type="ECO:0000313" key="2">
    <source>
        <dbReference type="EMBL" id="SPS01585.1"/>
    </source>
</evidence>
<dbReference type="EMBL" id="OVTA01000047">
    <property type="protein sequence ID" value="SPS01585.1"/>
    <property type="molecule type" value="Genomic_DNA"/>
</dbReference>
<name>A0A375J8S5_9BURK</name>
<gene>
    <name evidence="2" type="ORF">CBM2634_B60001</name>
</gene>
<dbReference type="RefSeq" id="WP_258874619.1">
    <property type="nucleotide sequence ID" value="NZ_LS483234.1"/>
</dbReference>
<feature type="compositionally biased region" description="Basic residues" evidence="1">
    <location>
        <begin position="70"/>
        <end position="79"/>
    </location>
</feature>
<sequence length="79" mass="8821">MTTLAGSNQSRRTGLIRQAEKVGADGTFARYRLTVHPQLDRQGTVLNANQSSIPATTSRQSNGRAMAGSRHVRWRARRW</sequence>
<evidence type="ECO:0000313" key="3">
    <source>
        <dbReference type="Proteomes" id="UP000256805"/>
    </source>
</evidence>
<feature type="region of interest" description="Disordered" evidence="1">
    <location>
        <begin position="53"/>
        <end position="79"/>
    </location>
</feature>
<dbReference type="AlphaFoldDB" id="A0A375J8S5"/>
<organism evidence="2 3">
    <name type="scientific">Cupriavidus taiwanensis</name>
    <dbReference type="NCBI Taxonomy" id="164546"/>
    <lineage>
        <taxon>Bacteria</taxon>
        <taxon>Pseudomonadati</taxon>
        <taxon>Pseudomonadota</taxon>
        <taxon>Betaproteobacteria</taxon>
        <taxon>Burkholderiales</taxon>
        <taxon>Burkholderiaceae</taxon>
        <taxon>Cupriavidus</taxon>
    </lineage>
</organism>
<accession>A0A375J8S5</accession>
<proteinExistence type="predicted"/>